<comment type="caution">
    <text evidence="1">The sequence shown here is derived from an EMBL/GenBank/DDBJ whole genome shotgun (WGS) entry which is preliminary data.</text>
</comment>
<evidence type="ECO:0000313" key="1">
    <source>
        <dbReference type="EMBL" id="KAK2571918.1"/>
    </source>
</evidence>
<protein>
    <submittedName>
        <fullName evidence="1">Uncharacterized protein</fullName>
    </submittedName>
</protein>
<organism evidence="1 2">
    <name type="scientific">Acropora cervicornis</name>
    <name type="common">Staghorn coral</name>
    <dbReference type="NCBI Taxonomy" id="6130"/>
    <lineage>
        <taxon>Eukaryota</taxon>
        <taxon>Metazoa</taxon>
        <taxon>Cnidaria</taxon>
        <taxon>Anthozoa</taxon>
        <taxon>Hexacorallia</taxon>
        <taxon>Scleractinia</taxon>
        <taxon>Astrocoeniina</taxon>
        <taxon>Acroporidae</taxon>
        <taxon>Acropora</taxon>
    </lineage>
</organism>
<dbReference type="Proteomes" id="UP001249851">
    <property type="component" value="Unassembled WGS sequence"/>
</dbReference>
<gene>
    <name evidence="1" type="ORF">P5673_003329</name>
</gene>
<dbReference type="AlphaFoldDB" id="A0AAD9R2I2"/>
<reference evidence="1" key="2">
    <citation type="journal article" date="2023" name="Science">
        <title>Genomic signatures of disease resistance in endangered staghorn corals.</title>
        <authorList>
            <person name="Vollmer S.V."/>
            <person name="Selwyn J.D."/>
            <person name="Despard B.A."/>
            <person name="Roesel C.L."/>
        </authorList>
    </citation>
    <scope>NUCLEOTIDE SEQUENCE</scope>
    <source>
        <strain evidence="1">K2</strain>
    </source>
</reference>
<name>A0AAD9R2I2_ACRCE</name>
<dbReference type="EMBL" id="JARQWQ010000005">
    <property type="protein sequence ID" value="KAK2571918.1"/>
    <property type="molecule type" value="Genomic_DNA"/>
</dbReference>
<sequence>MRSSIPSLRDLSRSTAIIEISDSNEQSSSAMKAVEFEPSLSAVAFARQTQLSRHSRCLPFPYKKKKNNLIT</sequence>
<keyword evidence="2" id="KW-1185">Reference proteome</keyword>
<proteinExistence type="predicted"/>
<evidence type="ECO:0000313" key="2">
    <source>
        <dbReference type="Proteomes" id="UP001249851"/>
    </source>
</evidence>
<reference evidence="1" key="1">
    <citation type="journal article" date="2023" name="G3 (Bethesda)">
        <title>Whole genome assembly and annotation of the endangered Caribbean coral Acropora cervicornis.</title>
        <authorList>
            <person name="Selwyn J.D."/>
            <person name="Vollmer S.V."/>
        </authorList>
    </citation>
    <scope>NUCLEOTIDE SEQUENCE</scope>
    <source>
        <strain evidence="1">K2</strain>
    </source>
</reference>
<accession>A0AAD9R2I2</accession>